<proteinExistence type="predicted"/>
<keyword evidence="2" id="KW-1185">Reference proteome</keyword>
<sequence length="54" mass="6161">MIADNVIVRATNLLPTKQFSNQNVRTIGEAAKCFYRRGIQKSNQLLGKMPLWLL</sequence>
<evidence type="ECO:0000313" key="1">
    <source>
        <dbReference type="EMBL" id="SEA62891.1"/>
    </source>
</evidence>
<dbReference type="EMBL" id="FNQY01000035">
    <property type="protein sequence ID" value="SEA62891.1"/>
    <property type="molecule type" value="Genomic_DNA"/>
</dbReference>
<gene>
    <name evidence="1" type="ORF">SAMN05192529_13515</name>
</gene>
<organism evidence="1 2">
    <name type="scientific">Arachidicoccus rhizosphaerae</name>
    <dbReference type="NCBI Taxonomy" id="551991"/>
    <lineage>
        <taxon>Bacteria</taxon>
        <taxon>Pseudomonadati</taxon>
        <taxon>Bacteroidota</taxon>
        <taxon>Chitinophagia</taxon>
        <taxon>Chitinophagales</taxon>
        <taxon>Chitinophagaceae</taxon>
        <taxon>Arachidicoccus</taxon>
    </lineage>
</organism>
<protein>
    <submittedName>
        <fullName evidence="1">Uncharacterized protein</fullName>
    </submittedName>
</protein>
<dbReference type="STRING" id="551991.SAMN05192529_13515"/>
<dbReference type="Proteomes" id="UP000199041">
    <property type="component" value="Unassembled WGS sequence"/>
</dbReference>
<name>A0A1H4CR96_9BACT</name>
<evidence type="ECO:0000313" key="2">
    <source>
        <dbReference type="Proteomes" id="UP000199041"/>
    </source>
</evidence>
<dbReference type="AlphaFoldDB" id="A0A1H4CR96"/>
<accession>A0A1H4CR96</accession>
<reference evidence="1 2" key="1">
    <citation type="submission" date="2016-10" db="EMBL/GenBank/DDBJ databases">
        <authorList>
            <person name="de Groot N.N."/>
        </authorList>
    </citation>
    <scope>NUCLEOTIDE SEQUENCE [LARGE SCALE GENOMIC DNA]</scope>
    <source>
        <strain evidence="1 2">Vu-144</strain>
    </source>
</reference>